<dbReference type="RefSeq" id="WP_073174012.1">
    <property type="nucleotide sequence ID" value="NZ_FQZE01000057.1"/>
</dbReference>
<reference evidence="1 2" key="1">
    <citation type="submission" date="2016-11" db="EMBL/GenBank/DDBJ databases">
        <authorList>
            <person name="Jaros S."/>
            <person name="Januszkiewicz K."/>
            <person name="Wedrychowicz H."/>
        </authorList>
    </citation>
    <scope>NUCLEOTIDE SEQUENCE [LARGE SCALE GENOMIC DNA]</scope>
    <source>
        <strain evidence="1 2">DSM 27063</strain>
    </source>
</reference>
<dbReference type="AlphaFoldDB" id="A0A1M6PD25"/>
<proteinExistence type="predicted"/>
<protein>
    <submittedName>
        <fullName evidence="1">Uncharacterized protein</fullName>
    </submittedName>
</protein>
<gene>
    <name evidence="1" type="ORF">SAMN05444280_15710</name>
</gene>
<keyword evidence="2" id="KW-1185">Reference proteome</keyword>
<dbReference type="STRING" id="1168035.SAMN05444280_15710"/>
<name>A0A1M6PD25_9BACT</name>
<sequence>MNKKVKTITTWMAAAIFLLALAINIKVTLDDPFVMLSDEAIAQTTGTGGGTGDCCPDVWDWGLLRMVEDDDCIRRTESIVVVCSSTKIYRTYFEASGSIAGKAIVQGAIISLQSGVRTENYTDQSHSSSFSATRVNCPTDGDCKNCTEYDPCW</sequence>
<evidence type="ECO:0000313" key="2">
    <source>
        <dbReference type="Proteomes" id="UP000184050"/>
    </source>
</evidence>
<evidence type="ECO:0000313" key="1">
    <source>
        <dbReference type="EMBL" id="SHK05843.1"/>
    </source>
</evidence>
<dbReference type="EMBL" id="FQZE01000057">
    <property type="protein sequence ID" value="SHK05843.1"/>
    <property type="molecule type" value="Genomic_DNA"/>
</dbReference>
<accession>A0A1M6PD25</accession>
<organism evidence="1 2">
    <name type="scientific">Tangfeifania diversioriginum</name>
    <dbReference type="NCBI Taxonomy" id="1168035"/>
    <lineage>
        <taxon>Bacteria</taxon>
        <taxon>Pseudomonadati</taxon>
        <taxon>Bacteroidota</taxon>
        <taxon>Bacteroidia</taxon>
        <taxon>Marinilabiliales</taxon>
        <taxon>Prolixibacteraceae</taxon>
        <taxon>Tangfeifania</taxon>
    </lineage>
</organism>
<dbReference type="OrthoDB" id="10003299at2"/>
<dbReference type="Proteomes" id="UP000184050">
    <property type="component" value="Unassembled WGS sequence"/>
</dbReference>